<sequence>MWIKIRPFDIKLPTTANPYLLRENLAMEAGIVGLPNVGKSTLFNALTAAGIASENYPFCTIEPNVGAVAVPDSRLARIESHIPTEKIVPAVLKLVDIAGIVRGASEGEGLGNQFLSHIRAVDAILHVVRCFEEADVIHVEGSVDPIRDVETIDTELMLADLQSVESMTDRATRTARTGDKDAKLRLEVLAECQKLLAEGKPVRGLVYEEANLAKAFKELQLLTAKQVLYVANVDEDDVAGTGKHVQALRERSAAEGGAVVPVCARLEAELSELDEAERTEMLDSLGLSEPALASLARAAYELLGLQSFFTAGEKEIRAWTIPAGATAPQAAGVIHTDFERGFIRCETYSVDDLDQFKSEKAIRDAGKMRVEGKGYVMRDSDVCHFLFNV</sequence>
<feature type="domain" description="OBG-type G" evidence="7">
    <location>
        <begin position="27"/>
        <end position="282"/>
    </location>
</feature>
<feature type="binding site" evidence="6">
    <location>
        <begin position="36"/>
        <end position="41"/>
    </location>
    <ligand>
        <name>ATP</name>
        <dbReference type="ChEBI" id="CHEBI:30616"/>
    </ligand>
</feature>
<evidence type="ECO:0000256" key="6">
    <source>
        <dbReference type="HAMAP-Rule" id="MF_00944"/>
    </source>
</evidence>
<dbReference type="PROSITE" id="PS51880">
    <property type="entry name" value="TGS"/>
    <property type="match status" value="1"/>
</dbReference>
<dbReference type="GO" id="GO:0016887">
    <property type="term" value="F:ATP hydrolysis activity"/>
    <property type="evidence" value="ECO:0007669"/>
    <property type="project" value="UniProtKB-UniRule"/>
</dbReference>
<dbReference type="Gene3D" id="3.40.50.300">
    <property type="entry name" value="P-loop containing nucleotide triphosphate hydrolases"/>
    <property type="match status" value="1"/>
</dbReference>
<evidence type="ECO:0000256" key="3">
    <source>
        <dbReference type="ARBA" id="ARBA00022741"/>
    </source>
</evidence>
<dbReference type="GO" id="GO:0005524">
    <property type="term" value="F:ATP binding"/>
    <property type="evidence" value="ECO:0007669"/>
    <property type="project" value="UniProtKB-UniRule"/>
</dbReference>
<keyword evidence="10" id="KW-1185">Reference proteome</keyword>
<comment type="cofactor">
    <cofactor evidence="1">
        <name>Mg(2+)</name>
        <dbReference type="ChEBI" id="CHEBI:18420"/>
    </cofactor>
</comment>
<dbReference type="Pfam" id="PF06071">
    <property type="entry name" value="YchF-GTPase_C"/>
    <property type="match status" value="1"/>
</dbReference>
<keyword evidence="5" id="KW-0460">Magnesium</keyword>
<dbReference type="GO" id="GO:0005525">
    <property type="term" value="F:GTP binding"/>
    <property type="evidence" value="ECO:0007669"/>
    <property type="project" value="InterPro"/>
</dbReference>
<dbReference type="SUPFAM" id="SSF81271">
    <property type="entry name" value="TGS-like"/>
    <property type="match status" value="1"/>
</dbReference>
<protein>
    <recommendedName>
        <fullName evidence="6">Ribosome-binding ATPase YchF</fullName>
    </recommendedName>
</protein>
<dbReference type="HAMAP" id="MF_00944">
    <property type="entry name" value="YchF_OLA1_ATPase"/>
    <property type="match status" value="1"/>
</dbReference>
<evidence type="ECO:0000256" key="4">
    <source>
        <dbReference type="ARBA" id="ARBA00022840"/>
    </source>
</evidence>
<feature type="domain" description="TGS" evidence="8">
    <location>
        <begin position="304"/>
        <end position="387"/>
    </location>
</feature>
<comment type="function">
    <text evidence="6">ATPase that binds to both the 70S ribosome and the 50S ribosomal subunit in a nucleotide-independent manner.</text>
</comment>
<organism evidence="9 10">
    <name type="scientific">Bythopirellula goksoeyrii</name>
    <dbReference type="NCBI Taxonomy" id="1400387"/>
    <lineage>
        <taxon>Bacteria</taxon>
        <taxon>Pseudomonadati</taxon>
        <taxon>Planctomycetota</taxon>
        <taxon>Planctomycetia</taxon>
        <taxon>Pirellulales</taxon>
        <taxon>Lacipirellulaceae</taxon>
        <taxon>Bythopirellula</taxon>
    </lineage>
</organism>
<keyword evidence="2" id="KW-0479">Metal-binding</keyword>
<keyword evidence="3 6" id="KW-0547">Nucleotide-binding</keyword>
<evidence type="ECO:0000256" key="2">
    <source>
        <dbReference type="ARBA" id="ARBA00022723"/>
    </source>
</evidence>
<dbReference type="InterPro" id="IPR041706">
    <property type="entry name" value="YchF_N"/>
</dbReference>
<dbReference type="CDD" id="cd04867">
    <property type="entry name" value="TGS_YchF_OLA1"/>
    <property type="match status" value="1"/>
</dbReference>
<dbReference type="InterPro" id="IPR012676">
    <property type="entry name" value="TGS-like"/>
</dbReference>
<dbReference type="InterPro" id="IPR023192">
    <property type="entry name" value="TGS-like_dom_sf"/>
</dbReference>
<name>A0A5B9Q8A8_9BACT</name>
<dbReference type="CDD" id="cd01900">
    <property type="entry name" value="YchF"/>
    <property type="match status" value="1"/>
</dbReference>
<dbReference type="NCBIfam" id="TIGR00092">
    <property type="entry name" value="redox-regulated ATPase YchF"/>
    <property type="match status" value="1"/>
</dbReference>
<dbReference type="PIRSF" id="PIRSF006641">
    <property type="entry name" value="CHP00092"/>
    <property type="match status" value="1"/>
</dbReference>
<keyword evidence="4 6" id="KW-0067">ATP-binding</keyword>
<evidence type="ECO:0000256" key="5">
    <source>
        <dbReference type="ARBA" id="ARBA00022842"/>
    </source>
</evidence>
<dbReference type="InterPro" id="IPR006073">
    <property type="entry name" value="GTP-bd"/>
</dbReference>
<dbReference type="GO" id="GO:0043023">
    <property type="term" value="F:ribosomal large subunit binding"/>
    <property type="evidence" value="ECO:0007669"/>
    <property type="project" value="UniProtKB-UniRule"/>
</dbReference>
<dbReference type="PANTHER" id="PTHR23305:SF18">
    <property type="entry name" value="OBG-TYPE G DOMAIN-CONTAINING PROTEIN"/>
    <property type="match status" value="1"/>
</dbReference>
<dbReference type="PROSITE" id="PS51710">
    <property type="entry name" value="G_OBG"/>
    <property type="match status" value="1"/>
</dbReference>
<dbReference type="PRINTS" id="PR00326">
    <property type="entry name" value="GTP1OBG"/>
</dbReference>
<evidence type="ECO:0000259" key="8">
    <source>
        <dbReference type="PROSITE" id="PS51880"/>
    </source>
</evidence>
<dbReference type="AlphaFoldDB" id="A0A5B9Q8A8"/>
<dbReference type="SUPFAM" id="SSF52540">
    <property type="entry name" value="P-loop containing nucleoside triphosphate hydrolases"/>
    <property type="match status" value="1"/>
</dbReference>
<dbReference type="FunFam" id="3.10.20.30:FF:000001">
    <property type="entry name" value="Ribosome-binding ATPase YchF"/>
    <property type="match status" value="1"/>
</dbReference>
<dbReference type="Pfam" id="PF01926">
    <property type="entry name" value="MMR_HSR1"/>
    <property type="match status" value="1"/>
</dbReference>
<dbReference type="KEGG" id="bgok:Pr1d_09260"/>
<evidence type="ECO:0000313" key="9">
    <source>
        <dbReference type="EMBL" id="QEG33662.1"/>
    </source>
</evidence>
<gene>
    <name evidence="6 9" type="primary">ychF</name>
    <name evidence="9" type="ORF">Pr1d_09260</name>
</gene>
<evidence type="ECO:0000256" key="1">
    <source>
        <dbReference type="ARBA" id="ARBA00001946"/>
    </source>
</evidence>
<dbReference type="InterPro" id="IPR004396">
    <property type="entry name" value="ATPase_YchF/OLA1"/>
</dbReference>
<evidence type="ECO:0000313" key="10">
    <source>
        <dbReference type="Proteomes" id="UP000323917"/>
    </source>
</evidence>
<dbReference type="GO" id="GO:0046872">
    <property type="term" value="F:metal ion binding"/>
    <property type="evidence" value="ECO:0007669"/>
    <property type="project" value="UniProtKB-KW"/>
</dbReference>
<evidence type="ECO:0000259" key="7">
    <source>
        <dbReference type="PROSITE" id="PS51710"/>
    </source>
</evidence>
<dbReference type="FunFam" id="1.10.150.300:FF:000001">
    <property type="entry name" value="Ribosome-binding ATPase YchF"/>
    <property type="match status" value="1"/>
</dbReference>
<comment type="similarity">
    <text evidence="6">Belongs to the TRAFAC class OBG-HflX-like GTPase superfamily. OBG GTPase family. YchF/OLA1 subfamily.</text>
</comment>
<dbReference type="InterPro" id="IPR027417">
    <property type="entry name" value="P-loop_NTPase"/>
</dbReference>
<reference evidence="9 10" key="1">
    <citation type="submission" date="2019-08" db="EMBL/GenBank/DDBJ databases">
        <title>Deep-cultivation of Planctomycetes and their phenomic and genomic characterization uncovers novel biology.</title>
        <authorList>
            <person name="Wiegand S."/>
            <person name="Jogler M."/>
            <person name="Boedeker C."/>
            <person name="Pinto D."/>
            <person name="Vollmers J."/>
            <person name="Rivas-Marin E."/>
            <person name="Kohn T."/>
            <person name="Peeters S.H."/>
            <person name="Heuer A."/>
            <person name="Rast P."/>
            <person name="Oberbeckmann S."/>
            <person name="Bunk B."/>
            <person name="Jeske O."/>
            <person name="Meyerdierks A."/>
            <person name="Storesund J.E."/>
            <person name="Kallscheuer N."/>
            <person name="Luecker S."/>
            <person name="Lage O.M."/>
            <person name="Pohl T."/>
            <person name="Merkel B.J."/>
            <person name="Hornburger P."/>
            <person name="Mueller R.-W."/>
            <person name="Bruemmer F."/>
            <person name="Labrenz M."/>
            <person name="Spormann A.M."/>
            <person name="Op den Camp H."/>
            <person name="Overmann J."/>
            <person name="Amann R."/>
            <person name="Jetten M.S.M."/>
            <person name="Mascher T."/>
            <person name="Medema M.H."/>
            <person name="Devos D.P."/>
            <person name="Kaster A.-K."/>
            <person name="Ovreas L."/>
            <person name="Rohde M."/>
            <person name="Galperin M.Y."/>
            <person name="Jogler C."/>
        </authorList>
    </citation>
    <scope>NUCLEOTIDE SEQUENCE [LARGE SCALE GENOMIC DNA]</scope>
    <source>
        <strain evidence="9 10">Pr1d</strain>
    </source>
</reference>
<dbReference type="InterPro" id="IPR004095">
    <property type="entry name" value="TGS"/>
</dbReference>
<dbReference type="InterPro" id="IPR013029">
    <property type="entry name" value="YchF_C"/>
</dbReference>
<dbReference type="Proteomes" id="UP000323917">
    <property type="component" value="Chromosome"/>
</dbReference>
<dbReference type="Gene3D" id="3.10.20.30">
    <property type="match status" value="1"/>
</dbReference>
<dbReference type="EMBL" id="CP042913">
    <property type="protein sequence ID" value="QEG33662.1"/>
    <property type="molecule type" value="Genomic_DNA"/>
</dbReference>
<accession>A0A5B9Q8A8</accession>
<dbReference type="PANTHER" id="PTHR23305">
    <property type="entry name" value="OBG GTPASE FAMILY"/>
    <property type="match status" value="1"/>
</dbReference>
<proteinExistence type="inferred from homology"/>
<dbReference type="GO" id="GO:0005737">
    <property type="term" value="C:cytoplasm"/>
    <property type="evidence" value="ECO:0007669"/>
    <property type="project" value="TreeGrafter"/>
</dbReference>
<dbReference type="Gene3D" id="1.10.150.300">
    <property type="entry name" value="TGS-like domain"/>
    <property type="match status" value="1"/>
</dbReference>
<dbReference type="InterPro" id="IPR031167">
    <property type="entry name" value="G_OBG"/>
</dbReference>
<dbReference type="InterPro" id="IPR012675">
    <property type="entry name" value="Beta-grasp_dom_sf"/>
</dbReference>